<dbReference type="PANTHER" id="PTHR11905">
    <property type="entry name" value="ADAM A DISINTEGRIN AND METALLOPROTEASE DOMAIN"/>
    <property type="match status" value="1"/>
</dbReference>
<dbReference type="Gene3D" id="3.40.390.10">
    <property type="entry name" value="Collagenase (Catalytic Domain)"/>
    <property type="match status" value="1"/>
</dbReference>
<dbReference type="GO" id="GO:0006508">
    <property type="term" value="P:proteolysis"/>
    <property type="evidence" value="ECO:0007669"/>
    <property type="project" value="InterPro"/>
</dbReference>
<dbReference type="Pfam" id="PF13688">
    <property type="entry name" value="Reprolysin_5"/>
    <property type="match status" value="1"/>
</dbReference>
<feature type="binding site" evidence="1">
    <location>
        <position position="375"/>
    </location>
    <ligand>
        <name>Zn(2+)</name>
        <dbReference type="ChEBI" id="CHEBI:29105"/>
        <note>catalytic</note>
    </ligand>
</feature>
<evidence type="ECO:0000259" key="3">
    <source>
        <dbReference type="PROSITE" id="PS50215"/>
    </source>
</evidence>
<gene>
    <name evidence="4" type="ORF">ASPCAL11447</name>
</gene>
<keyword evidence="2" id="KW-0472">Membrane</keyword>
<sequence length="571" mass="62503">MRFQRQLASMKTLCGFITITAQYVLLCSAAGLFDGTPFHLLDPMINTPSHSIAELLDFNITAEVEGYNQQLAFVLEPNRDLITQETRIRYLNSSRQSEDAISTTRLPYYVTKGEVWTKLPGRAWGRSGWARLMVIRDGLNPLIEGTFTIMSYQFQVRPQDGRGTLEVYPSSVTTDSTNSSQTELALQKAGCAITGPRLNKRQSWFDEHGPTIDNIGDLAGCFATKRIAYVGVAIDCSYRAAFKSDDDVKRNIINVVNTASVVFENSLNIALALRDVLISDSECTNDASGTHQWDVPCPMGDLNWRLHRFSAWRANRRDDNAFWTLMTGCAAGVGEIGVSWVGEVCKTGDNYEGIGSGIGANVVGHSNTEWQVFAHESAHMFGAIHDCDSDACASGLDSTWKCCPLSSSTCDAGEEYLMNPIAGKGMTRFSPCTIGSICSQIGQGGIDTQCLVSPAEVNQSQGEVNLPDSECGNGVVEEGEGCDDPEDHCCDMQTCQWRDEGECALGQEGDDGGDNGMSNDFSSWVGQHRALFVGLCTGLGGSLVLFVAFMVFASAYRKRRRLRLKEEAFRY</sequence>
<evidence type="ECO:0000256" key="1">
    <source>
        <dbReference type="PROSITE-ProRule" id="PRU00276"/>
    </source>
</evidence>
<feature type="binding site" evidence="1">
    <location>
        <position position="385"/>
    </location>
    <ligand>
        <name>Zn(2+)</name>
        <dbReference type="ChEBI" id="CHEBI:29105"/>
        <note>catalytic</note>
    </ligand>
</feature>
<name>A0A0U5GCJ5_ASPCI</name>
<dbReference type="InterPro" id="IPR024079">
    <property type="entry name" value="MetalloPept_cat_dom_sf"/>
</dbReference>
<evidence type="ECO:0000313" key="4">
    <source>
        <dbReference type="EMBL" id="CEL08296.1"/>
    </source>
</evidence>
<dbReference type="SUPFAM" id="SSF55486">
    <property type="entry name" value="Metalloproteases ('zincins'), catalytic domain"/>
    <property type="match status" value="1"/>
</dbReference>
<evidence type="ECO:0000313" key="5">
    <source>
        <dbReference type="Proteomes" id="UP000054771"/>
    </source>
</evidence>
<proteinExistence type="predicted"/>
<keyword evidence="2" id="KW-0812">Transmembrane</keyword>
<reference evidence="5" key="1">
    <citation type="journal article" date="2016" name="Genome Announc.">
        <title>Draft genome sequences of fungus Aspergillus calidoustus.</title>
        <authorList>
            <person name="Horn F."/>
            <person name="Linde J."/>
            <person name="Mattern D.J."/>
            <person name="Walther G."/>
            <person name="Guthke R."/>
            <person name="Scherlach K."/>
            <person name="Martin K."/>
            <person name="Brakhage A.A."/>
            <person name="Petzke L."/>
            <person name="Valiante V."/>
        </authorList>
    </citation>
    <scope>NUCLEOTIDE SEQUENCE [LARGE SCALE GENOMIC DNA]</scope>
    <source>
        <strain evidence="5">SF006504</strain>
    </source>
</reference>
<dbReference type="EMBL" id="CDMC01000011">
    <property type="protein sequence ID" value="CEL08296.1"/>
    <property type="molecule type" value="Genomic_DNA"/>
</dbReference>
<keyword evidence="5" id="KW-1185">Reference proteome</keyword>
<dbReference type="Proteomes" id="UP000054771">
    <property type="component" value="Unassembled WGS sequence"/>
</dbReference>
<dbReference type="GO" id="GO:0046872">
    <property type="term" value="F:metal ion binding"/>
    <property type="evidence" value="ECO:0007669"/>
    <property type="project" value="UniProtKB-KW"/>
</dbReference>
<dbReference type="PANTHER" id="PTHR11905:SF222">
    <property type="entry name" value="ADAM FAMILY OF METALLOPROTEASE ADM-A (AFU_ORTHOLOGUE AFUA_6G14420)"/>
    <property type="match status" value="1"/>
</dbReference>
<dbReference type="STRING" id="454130.A0A0U5GCJ5"/>
<dbReference type="InterPro" id="IPR001590">
    <property type="entry name" value="Peptidase_M12B"/>
</dbReference>
<feature type="binding site" evidence="1">
    <location>
        <position position="379"/>
    </location>
    <ligand>
        <name>Zn(2+)</name>
        <dbReference type="ChEBI" id="CHEBI:29105"/>
        <note>catalytic</note>
    </ligand>
</feature>
<keyword evidence="1" id="KW-0862">Zinc</keyword>
<dbReference type="OrthoDB" id="5951731at2759"/>
<accession>A0A0U5GCJ5</accession>
<comment type="caution">
    <text evidence="1">Lacks conserved residue(s) required for the propagation of feature annotation.</text>
</comment>
<dbReference type="GO" id="GO:0004222">
    <property type="term" value="F:metalloendopeptidase activity"/>
    <property type="evidence" value="ECO:0007669"/>
    <property type="project" value="InterPro"/>
</dbReference>
<feature type="domain" description="Peptidase M12B" evidence="3">
    <location>
        <begin position="226"/>
        <end position="437"/>
    </location>
</feature>
<feature type="active site" evidence="1">
    <location>
        <position position="376"/>
    </location>
</feature>
<dbReference type="AlphaFoldDB" id="A0A0U5GCJ5"/>
<keyword evidence="1" id="KW-0479">Metal-binding</keyword>
<evidence type="ECO:0000256" key="2">
    <source>
        <dbReference type="SAM" id="Phobius"/>
    </source>
</evidence>
<organism evidence="4 5">
    <name type="scientific">Aspergillus calidoustus</name>
    <dbReference type="NCBI Taxonomy" id="454130"/>
    <lineage>
        <taxon>Eukaryota</taxon>
        <taxon>Fungi</taxon>
        <taxon>Dikarya</taxon>
        <taxon>Ascomycota</taxon>
        <taxon>Pezizomycotina</taxon>
        <taxon>Eurotiomycetes</taxon>
        <taxon>Eurotiomycetidae</taxon>
        <taxon>Eurotiales</taxon>
        <taxon>Aspergillaceae</taxon>
        <taxon>Aspergillus</taxon>
        <taxon>Aspergillus subgen. Nidulantes</taxon>
    </lineage>
</organism>
<feature type="transmembrane region" description="Helical" evidence="2">
    <location>
        <begin position="531"/>
        <end position="556"/>
    </location>
</feature>
<keyword evidence="2" id="KW-1133">Transmembrane helix</keyword>
<dbReference type="OMA" id="SHESAHT"/>
<protein>
    <recommendedName>
        <fullName evidence="3">Peptidase M12B domain-containing protein</fullName>
    </recommendedName>
</protein>
<dbReference type="PROSITE" id="PS50215">
    <property type="entry name" value="ADAM_MEPRO"/>
    <property type="match status" value="1"/>
</dbReference>